<gene>
    <name evidence="1" type="ORF">SAMN04487960_11057</name>
</gene>
<organism evidence="1 2">
    <name type="scientific">Marinobacter mobilis</name>
    <dbReference type="NCBI Taxonomy" id="488533"/>
    <lineage>
        <taxon>Bacteria</taxon>
        <taxon>Pseudomonadati</taxon>
        <taxon>Pseudomonadota</taxon>
        <taxon>Gammaproteobacteria</taxon>
        <taxon>Pseudomonadales</taxon>
        <taxon>Marinobacteraceae</taxon>
        <taxon>Marinobacter</taxon>
    </lineage>
</organism>
<dbReference type="STRING" id="488533.SAMN04487960_11057"/>
<evidence type="ECO:0000313" key="2">
    <source>
        <dbReference type="Proteomes" id="UP000199675"/>
    </source>
</evidence>
<name>A0A1H3C7I1_9GAMM</name>
<accession>A0A1H3C7I1</accession>
<dbReference type="EMBL" id="FNNE01000010">
    <property type="protein sequence ID" value="SDX49858.1"/>
    <property type="molecule type" value="Genomic_DNA"/>
</dbReference>
<sequence length="399" mass="44577">MSCSKRGHTSLAGLTRQAVARAVRLAIGIGGVMAATMALATPTDIDTDFADSQVLIELPETPPLAVRPGTSRGLADQVQTLLQQARSSGDPRYLGYAMTQLQDWPESAIDHRLMILRATLNQSLHQFDQARTDLLRVLEDTPSPANYRQATLTLANLELVQGRYPAANQACQQLKRQYHDLVAQNCLAQVQARTGQPAMAYQRLQVMLRSIPSQGPGIQAWTEGTLGEIAAQLGEEVALDHWHRALDLDPNDLYTRTLATDWLIQHQRFDEALELTAGYADVDSLAVLRAIALTRLQHSREAEALIDSLKQRFEEALWRGNLLHRRDYARFLLDVTFEYLPALEQARLNWQEQREPLDTRLLLRTARAAGDTPTVGDVFTWLDRNGQTDARFGRPADEG</sequence>
<evidence type="ECO:0008006" key="3">
    <source>
        <dbReference type="Google" id="ProtNLM"/>
    </source>
</evidence>
<dbReference type="RefSeq" id="WP_245726052.1">
    <property type="nucleotide sequence ID" value="NZ_FNNE01000010.1"/>
</dbReference>
<keyword evidence="2" id="KW-1185">Reference proteome</keyword>
<dbReference type="Gene3D" id="1.25.40.10">
    <property type="entry name" value="Tetratricopeptide repeat domain"/>
    <property type="match status" value="2"/>
</dbReference>
<dbReference type="Proteomes" id="UP000199675">
    <property type="component" value="Unassembled WGS sequence"/>
</dbReference>
<dbReference type="InterPro" id="IPR011990">
    <property type="entry name" value="TPR-like_helical_dom_sf"/>
</dbReference>
<evidence type="ECO:0000313" key="1">
    <source>
        <dbReference type="EMBL" id="SDX49858.1"/>
    </source>
</evidence>
<dbReference type="AlphaFoldDB" id="A0A1H3C7I1"/>
<reference evidence="1 2" key="1">
    <citation type="submission" date="2016-10" db="EMBL/GenBank/DDBJ databases">
        <authorList>
            <person name="de Groot N.N."/>
        </authorList>
    </citation>
    <scope>NUCLEOTIDE SEQUENCE [LARGE SCALE GENOMIC DNA]</scope>
    <source>
        <strain evidence="1 2">CGMCC 1.7059</strain>
    </source>
</reference>
<proteinExistence type="predicted"/>
<dbReference type="SUPFAM" id="SSF48452">
    <property type="entry name" value="TPR-like"/>
    <property type="match status" value="1"/>
</dbReference>
<protein>
    <recommendedName>
        <fullName evidence="3">Tetratricopeptide repeat-containing protein</fullName>
    </recommendedName>
</protein>